<dbReference type="InterPro" id="IPR001789">
    <property type="entry name" value="Sig_transdc_resp-reg_receiver"/>
</dbReference>
<gene>
    <name evidence="4" type="ORF">EV695_2247</name>
</gene>
<dbReference type="InterPro" id="IPR011006">
    <property type="entry name" value="CheY-like_superfamily"/>
</dbReference>
<protein>
    <submittedName>
        <fullName evidence="4">Response regulator receiver domain-containing protein</fullName>
    </submittedName>
</protein>
<keyword evidence="1 2" id="KW-0597">Phosphoprotein</keyword>
<dbReference type="SUPFAM" id="SSF52172">
    <property type="entry name" value="CheY-like"/>
    <property type="match status" value="1"/>
</dbReference>
<dbReference type="Gene3D" id="3.40.50.2300">
    <property type="match status" value="1"/>
</dbReference>
<dbReference type="InterPro" id="IPR050595">
    <property type="entry name" value="Bact_response_regulator"/>
</dbReference>
<evidence type="ECO:0000259" key="3">
    <source>
        <dbReference type="PROSITE" id="PS50110"/>
    </source>
</evidence>
<dbReference type="EMBL" id="SMFQ01000003">
    <property type="protein sequence ID" value="TCJ87732.1"/>
    <property type="molecule type" value="Genomic_DNA"/>
</dbReference>
<evidence type="ECO:0000256" key="2">
    <source>
        <dbReference type="PROSITE-ProRule" id="PRU00169"/>
    </source>
</evidence>
<reference evidence="4 5" key="1">
    <citation type="submission" date="2019-03" db="EMBL/GenBank/DDBJ databases">
        <title>Genomic Encyclopedia of Type Strains, Phase IV (KMG-IV): sequencing the most valuable type-strain genomes for metagenomic binning, comparative biology and taxonomic classification.</title>
        <authorList>
            <person name="Goeker M."/>
        </authorList>
    </citation>
    <scope>NUCLEOTIDE SEQUENCE [LARGE SCALE GENOMIC DNA]</scope>
    <source>
        <strain evidence="4 5">DSM 24830</strain>
    </source>
</reference>
<dbReference type="AlphaFoldDB" id="A0A4R1F4Y8"/>
<dbReference type="SMART" id="SM00448">
    <property type="entry name" value="REC"/>
    <property type="match status" value="1"/>
</dbReference>
<feature type="domain" description="Response regulatory" evidence="3">
    <location>
        <begin position="9"/>
        <end position="123"/>
    </location>
</feature>
<name>A0A4R1F4Y8_9GAMM</name>
<dbReference type="PROSITE" id="PS50110">
    <property type="entry name" value="RESPONSE_REGULATORY"/>
    <property type="match status" value="1"/>
</dbReference>
<evidence type="ECO:0000313" key="5">
    <source>
        <dbReference type="Proteomes" id="UP000294887"/>
    </source>
</evidence>
<evidence type="ECO:0000256" key="1">
    <source>
        <dbReference type="ARBA" id="ARBA00022553"/>
    </source>
</evidence>
<dbReference type="Pfam" id="PF00072">
    <property type="entry name" value="Response_reg"/>
    <property type="match status" value="1"/>
</dbReference>
<comment type="caution">
    <text evidence="4">The sequence shown here is derived from an EMBL/GenBank/DDBJ whole genome shotgun (WGS) entry which is preliminary data.</text>
</comment>
<evidence type="ECO:0000313" key="4">
    <source>
        <dbReference type="EMBL" id="TCJ87732.1"/>
    </source>
</evidence>
<dbReference type="PANTHER" id="PTHR44591">
    <property type="entry name" value="STRESS RESPONSE REGULATOR PROTEIN 1"/>
    <property type="match status" value="1"/>
</dbReference>
<dbReference type="OrthoDB" id="9782655at2"/>
<dbReference type="Proteomes" id="UP000294887">
    <property type="component" value="Unassembled WGS sequence"/>
</dbReference>
<feature type="modified residue" description="4-aspartylphosphate" evidence="2">
    <location>
        <position position="58"/>
    </location>
</feature>
<dbReference type="PANTHER" id="PTHR44591:SF3">
    <property type="entry name" value="RESPONSE REGULATORY DOMAIN-CONTAINING PROTEIN"/>
    <property type="match status" value="1"/>
</dbReference>
<organism evidence="4 5">
    <name type="scientific">Cocleimonas flava</name>
    <dbReference type="NCBI Taxonomy" id="634765"/>
    <lineage>
        <taxon>Bacteria</taxon>
        <taxon>Pseudomonadati</taxon>
        <taxon>Pseudomonadota</taxon>
        <taxon>Gammaproteobacteria</taxon>
        <taxon>Thiotrichales</taxon>
        <taxon>Thiotrichaceae</taxon>
        <taxon>Cocleimonas</taxon>
    </lineage>
</organism>
<accession>A0A4R1F4Y8</accession>
<dbReference type="RefSeq" id="WP_131905984.1">
    <property type="nucleotide sequence ID" value="NZ_BAAAFU010000004.1"/>
</dbReference>
<dbReference type="GO" id="GO:0000160">
    <property type="term" value="P:phosphorelay signal transduction system"/>
    <property type="evidence" value="ECO:0007669"/>
    <property type="project" value="InterPro"/>
</dbReference>
<sequence>MLATTTFPSIAIVDDDESILDSLEMVLENQHWDTQTYISGSAFLADFGQYQPDCIILDAHFPGLRGVEVVKSIKSLNKTIPIIILTAYPKAPETLEIEELGVVEVLAKPITAEILIEHVERILV</sequence>
<keyword evidence="5" id="KW-1185">Reference proteome</keyword>
<proteinExistence type="predicted"/>